<feature type="region of interest" description="Disordered" evidence="1">
    <location>
        <begin position="1"/>
        <end position="43"/>
    </location>
</feature>
<feature type="domain" description="CCHC-type" evidence="2">
    <location>
        <begin position="232"/>
        <end position="248"/>
    </location>
</feature>
<dbReference type="GO" id="GO:0003676">
    <property type="term" value="F:nucleic acid binding"/>
    <property type="evidence" value="ECO:0007669"/>
    <property type="project" value="InterPro"/>
</dbReference>
<dbReference type="GO" id="GO:0008270">
    <property type="term" value="F:zinc ion binding"/>
    <property type="evidence" value="ECO:0007669"/>
    <property type="project" value="InterPro"/>
</dbReference>
<dbReference type="Gramene" id="OPUNC05G08810.1">
    <property type="protein sequence ID" value="OPUNC05G08810.1"/>
    <property type="gene ID" value="OPUNC05G08810"/>
</dbReference>
<protein>
    <recommendedName>
        <fullName evidence="2">CCHC-type domain-containing protein</fullName>
    </recommendedName>
</protein>
<dbReference type="SMART" id="SM00343">
    <property type="entry name" value="ZnF_C2HC"/>
    <property type="match status" value="4"/>
</dbReference>
<feature type="domain" description="CCHC-type" evidence="2">
    <location>
        <begin position="53"/>
        <end position="69"/>
    </location>
</feature>
<dbReference type="InterPro" id="IPR001878">
    <property type="entry name" value="Znf_CCHC"/>
</dbReference>
<sequence length="506" mass="56645">MDAVDSTAIPDATDAPTVSLAADAGRDASSDASSELEPKSKSSLSYRREANVICEDCEEQGHCATNCPWNVYARTPTKEEMKCLRRNQAPSRFVRRNYGTPQSNPKKRKTILWKMDDGKSMTITGTEFTPEDATRIPRRLRVYTFRGARQLTQYFKWYGQPKPGCHEPEEMLYDDDDDDGDAILDSFGKKERELKACTSCREVGHIASRCTQTFLRGEDIHSPDDCPMRNITGFLCEGTGHVPKNCQLNLVLTKTKEDQRTSLQPVYPPMTLRIAPLLIYIQLQLQLRLPMVAKVLPRRFMSPHLTPVPVVSVQAQDIKQLRSTQREFCLELGHHINKCPFPRQVKFLHYCFNLGKPGHISKGYPMPKCQPHQAITNTIYNTLTPPLASAPIASGLIQPKNTRKTSDNNYHLNGTVKGRILPLVTASNLRSQHRQGKQCLGNNSSPQLQRDSTLLQQYQQQVSPAPVHKTAIKFSNTPCVATIQMSSSKPQNGGTLSEKVLPTSAA</sequence>
<feature type="region of interest" description="Disordered" evidence="1">
    <location>
        <begin position="485"/>
        <end position="506"/>
    </location>
</feature>
<dbReference type="AlphaFoldDB" id="A0A0E0L0L4"/>
<feature type="domain" description="CCHC-type" evidence="2">
    <location>
        <begin position="350"/>
        <end position="366"/>
    </location>
</feature>
<reference evidence="3" key="2">
    <citation type="submission" date="2018-05" db="EMBL/GenBank/DDBJ databases">
        <title>OpunRS2 (Oryza punctata Reference Sequence Version 2).</title>
        <authorList>
            <person name="Zhang J."/>
            <person name="Kudrna D."/>
            <person name="Lee S."/>
            <person name="Talag J."/>
            <person name="Welchert J."/>
            <person name="Wing R.A."/>
        </authorList>
    </citation>
    <scope>NUCLEOTIDE SEQUENCE [LARGE SCALE GENOMIC DNA]</scope>
</reference>
<keyword evidence="4" id="KW-1185">Reference proteome</keyword>
<feature type="domain" description="CCHC-type" evidence="2">
    <location>
        <begin position="196"/>
        <end position="212"/>
    </location>
</feature>
<organism evidence="3">
    <name type="scientific">Oryza punctata</name>
    <name type="common">Red rice</name>
    <dbReference type="NCBI Taxonomy" id="4537"/>
    <lineage>
        <taxon>Eukaryota</taxon>
        <taxon>Viridiplantae</taxon>
        <taxon>Streptophyta</taxon>
        <taxon>Embryophyta</taxon>
        <taxon>Tracheophyta</taxon>
        <taxon>Spermatophyta</taxon>
        <taxon>Magnoliopsida</taxon>
        <taxon>Liliopsida</taxon>
        <taxon>Poales</taxon>
        <taxon>Poaceae</taxon>
        <taxon>BOP clade</taxon>
        <taxon>Oryzoideae</taxon>
        <taxon>Oryzeae</taxon>
        <taxon>Oryzinae</taxon>
        <taxon>Oryza</taxon>
    </lineage>
</organism>
<evidence type="ECO:0000256" key="1">
    <source>
        <dbReference type="SAM" id="MobiDB-lite"/>
    </source>
</evidence>
<evidence type="ECO:0000313" key="4">
    <source>
        <dbReference type="Proteomes" id="UP000026962"/>
    </source>
</evidence>
<dbReference type="Proteomes" id="UP000026962">
    <property type="component" value="Chromosome 5"/>
</dbReference>
<evidence type="ECO:0000313" key="3">
    <source>
        <dbReference type="EnsemblPlants" id="OPUNC05G08810.1"/>
    </source>
</evidence>
<accession>A0A0E0L0L4</accession>
<reference evidence="3" key="1">
    <citation type="submission" date="2015-04" db="UniProtKB">
        <authorList>
            <consortium name="EnsemblPlants"/>
        </authorList>
    </citation>
    <scope>IDENTIFICATION</scope>
</reference>
<feature type="compositionally biased region" description="Polar residues" evidence="1">
    <location>
        <begin position="485"/>
        <end position="495"/>
    </location>
</feature>
<proteinExistence type="predicted"/>
<evidence type="ECO:0000259" key="2">
    <source>
        <dbReference type="SMART" id="SM00343"/>
    </source>
</evidence>
<dbReference type="EnsemblPlants" id="OPUNC05G08810.1">
    <property type="protein sequence ID" value="OPUNC05G08810.1"/>
    <property type="gene ID" value="OPUNC05G08810"/>
</dbReference>
<dbReference type="HOGENOM" id="CLU_045459_0_0_1"/>
<name>A0A0E0L0L4_ORYPU</name>